<reference evidence="12" key="2">
    <citation type="submission" date="2016-05" db="EMBL/GenBank/DDBJ databases">
        <title>Comparative analysis highlights variable genome content of wheat rusts and divergence of the mating loci.</title>
        <authorList>
            <person name="Cuomo C.A."/>
            <person name="Bakkeren G."/>
            <person name="Szabo L."/>
            <person name="Khalil H."/>
            <person name="Joly D."/>
            <person name="Goldberg J."/>
            <person name="Young S."/>
            <person name="Zeng Q."/>
            <person name="Fellers J."/>
        </authorList>
    </citation>
    <scope>NUCLEOTIDE SEQUENCE [LARGE SCALE GENOMIC DNA]</scope>
    <source>
        <strain evidence="12">1-1 BBBD Race 1</strain>
    </source>
</reference>
<dbReference type="VEuPathDB" id="FungiDB:PTTG_07846"/>
<dbReference type="GO" id="GO:0005829">
    <property type="term" value="C:cytosol"/>
    <property type="evidence" value="ECO:0007669"/>
    <property type="project" value="TreeGrafter"/>
</dbReference>
<evidence type="ECO:0000313" key="12">
    <source>
        <dbReference type="EMBL" id="OAV89135.1"/>
    </source>
</evidence>
<keyword evidence="7" id="KW-0408">Iron</keyword>
<dbReference type="InterPro" id="IPR049509">
    <property type="entry name" value="DyP_N"/>
</dbReference>
<comment type="cofactor">
    <cofactor evidence="1">
        <name>heme b</name>
        <dbReference type="ChEBI" id="CHEBI:60344"/>
    </cofactor>
</comment>
<dbReference type="PANTHER" id="PTHR30521:SF4">
    <property type="entry name" value="DEFERROCHELATASE"/>
    <property type="match status" value="1"/>
</dbReference>
<evidence type="ECO:0000256" key="9">
    <source>
        <dbReference type="SAM" id="SignalP"/>
    </source>
</evidence>
<dbReference type="NCBIfam" id="TIGR01413">
    <property type="entry name" value="Dyp_perox_fam"/>
    <property type="match status" value="1"/>
</dbReference>
<keyword evidence="4" id="KW-0479">Metal-binding</keyword>
<sequence length="519" mass="57533">MPPSSLSFSSVLLLLWFSLLSTQPTKADTSSTQVDLTNVQGDIILGLQKRYEAFWFCTLKSEQGSIESFRKDLKTGLLPLITTTQGVIDAQNDIDSYRRNRTDGEVKRMLPITHVNLGFSYEGLKRLGLKTEQIPTGKNEVFSKGQKVDALRNLGDPVDQATKKLKTWSEDFLDEVNTIDFVILVTAPNSNLLDRKMNQLGKMFGGYLSNSFVRQGNVRPGDQFGHEHFGFKDSISTPKIEGINAQPEDKRAGIVEPGVILLGQPTSAGNSSVLDPNQAWIKDGSFMAFRELQQLVPEFQSFCDEAAQSFRHLNVSGDFIGARIVGRWKSGAPLSLSPNEDNPELETAQDFDYSDELKQERCPYASHLRKTNPRNGSRAGADVQKTTLPHLMIRNGIPYGPEVTEQETNEMKTKENRGLLFVAYQSEIADGFQFVQRAWCNNPRFPQQPAANVTAGLDLLVGQISDESPRTAQNIIPLLPGGNTDPNNTLTAFQPFIVPLGGEYFLMPSIKAINETLGL</sequence>
<keyword evidence="3" id="KW-0349">Heme</keyword>
<organism evidence="12">
    <name type="scientific">Puccinia triticina (isolate 1-1 / race 1 (BBBD))</name>
    <name type="common">Brown leaf rust fungus</name>
    <dbReference type="NCBI Taxonomy" id="630390"/>
    <lineage>
        <taxon>Eukaryota</taxon>
        <taxon>Fungi</taxon>
        <taxon>Dikarya</taxon>
        <taxon>Basidiomycota</taxon>
        <taxon>Pucciniomycotina</taxon>
        <taxon>Pucciniomycetes</taxon>
        <taxon>Pucciniales</taxon>
        <taxon>Pucciniaceae</taxon>
        <taxon>Puccinia</taxon>
    </lineage>
</organism>
<dbReference type="Pfam" id="PF21105">
    <property type="entry name" value="DyP_N"/>
    <property type="match status" value="1"/>
</dbReference>
<dbReference type="AlphaFoldDB" id="A0A180G8U8"/>
<dbReference type="Pfam" id="PF20628">
    <property type="entry name" value="Dyp_perox_C"/>
    <property type="match status" value="1"/>
</dbReference>
<dbReference type="EnsemblFungi" id="PTTG_07846-t43_1">
    <property type="protein sequence ID" value="PTTG_07846-t43_1-p1"/>
    <property type="gene ID" value="PTTG_07846"/>
</dbReference>
<dbReference type="SUPFAM" id="SSF54909">
    <property type="entry name" value="Dimeric alpha+beta barrel"/>
    <property type="match status" value="1"/>
</dbReference>
<feature type="chain" id="PRO_5008109663" description="Dyp-type peroxidase" evidence="9">
    <location>
        <begin position="28"/>
        <end position="519"/>
    </location>
</feature>
<dbReference type="STRING" id="630390.A0A180G8U8"/>
<feature type="signal peptide" evidence="9">
    <location>
        <begin position="1"/>
        <end position="27"/>
    </location>
</feature>
<evidence type="ECO:0000256" key="4">
    <source>
        <dbReference type="ARBA" id="ARBA00022723"/>
    </source>
</evidence>
<evidence type="ECO:0000256" key="7">
    <source>
        <dbReference type="ARBA" id="ARBA00023004"/>
    </source>
</evidence>
<dbReference type="OrthoDB" id="3207336at2759"/>
<proteinExistence type="inferred from homology"/>
<reference evidence="12" key="1">
    <citation type="submission" date="2009-11" db="EMBL/GenBank/DDBJ databases">
        <authorList>
            <consortium name="The Broad Institute Genome Sequencing Platform"/>
            <person name="Ward D."/>
            <person name="Feldgarden M."/>
            <person name="Earl A."/>
            <person name="Young S.K."/>
            <person name="Zeng Q."/>
            <person name="Koehrsen M."/>
            <person name="Alvarado L."/>
            <person name="Berlin A."/>
            <person name="Bochicchio J."/>
            <person name="Borenstein D."/>
            <person name="Chapman S.B."/>
            <person name="Chen Z."/>
            <person name="Engels R."/>
            <person name="Freedman E."/>
            <person name="Gellesch M."/>
            <person name="Goldberg J."/>
            <person name="Griggs A."/>
            <person name="Gujja S."/>
            <person name="Heilman E."/>
            <person name="Heiman D."/>
            <person name="Hepburn T."/>
            <person name="Howarth C."/>
            <person name="Jen D."/>
            <person name="Larson L."/>
            <person name="Lewis B."/>
            <person name="Mehta T."/>
            <person name="Park D."/>
            <person name="Pearson M."/>
            <person name="Roberts A."/>
            <person name="Saif S."/>
            <person name="Shea T."/>
            <person name="Shenoy N."/>
            <person name="Sisk P."/>
            <person name="Stolte C."/>
            <person name="Sykes S."/>
            <person name="Thomson T."/>
            <person name="Walk T."/>
            <person name="White J."/>
            <person name="Yandava C."/>
            <person name="Izard J."/>
            <person name="Baranova O.V."/>
            <person name="Blanton J.M."/>
            <person name="Tanner A.C."/>
            <person name="Dewhirst F.E."/>
            <person name="Haas B."/>
            <person name="Nusbaum C."/>
            <person name="Birren B."/>
        </authorList>
    </citation>
    <scope>NUCLEOTIDE SEQUENCE [LARGE SCALE GENOMIC DNA]</scope>
    <source>
        <strain evidence="12">1-1 BBBD Race 1</strain>
    </source>
</reference>
<keyword evidence="5 9" id="KW-0732">Signal</keyword>
<dbReference type="EMBL" id="ADAS02000139">
    <property type="protein sequence ID" value="OAV89135.1"/>
    <property type="molecule type" value="Genomic_DNA"/>
</dbReference>
<keyword evidence="2" id="KW-0575">Peroxidase</keyword>
<evidence type="ECO:0000259" key="10">
    <source>
        <dbReference type="Pfam" id="PF20628"/>
    </source>
</evidence>
<evidence type="ECO:0000313" key="14">
    <source>
        <dbReference type="Proteomes" id="UP000005240"/>
    </source>
</evidence>
<reference evidence="13 14" key="3">
    <citation type="journal article" date="2017" name="G3 (Bethesda)">
        <title>Comparative analysis highlights variable genome content of wheat rusts and divergence of the mating loci.</title>
        <authorList>
            <person name="Cuomo C.A."/>
            <person name="Bakkeren G."/>
            <person name="Khalil H.B."/>
            <person name="Panwar V."/>
            <person name="Joly D."/>
            <person name="Linning R."/>
            <person name="Sakthikumar S."/>
            <person name="Song X."/>
            <person name="Adiconis X."/>
            <person name="Fan L."/>
            <person name="Goldberg J.M."/>
            <person name="Levin J.Z."/>
            <person name="Young S."/>
            <person name="Zeng Q."/>
            <person name="Anikster Y."/>
            <person name="Bruce M."/>
            <person name="Wang M."/>
            <person name="Yin C."/>
            <person name="McCallum B."/>
            <person name="Szabo L.J."/>
            <person name="Hulbert S."/>
            <person name="Chen X."/>
            <person name="Fellers J.P."/>
        </authorList>
    </citation>
    <scope>NUCLEOTIDE SEQUENCE</scope>
    <source>
        <strain evidence="13">isolate 1-1 / race 1 (BBBD)</strain>
        <strain evidence="14">Isolate 1-1 / race 1 (BBBD)</strain>
    </source>
</reference>
<dbReference type="InterPro" id="IPR011008">
    <property type="entry name" value="Dimeric_a/b-barrel"/>
</dbReference>
<evidence type="ECO:0000256" key="5">
    <source>
        <dbReference type="ARBA" id="ARBA00022729"/>
    </source>
</evidence>
<dbReference type="InterPro" id="IPR048328">
    <property type="entry name" value="Dyp_perox_C"/>
</dbReference>
<keyword evidence="14" id="KW-1185">Reference proteome</keyword>
<evidence type="ECO:0000256" key="8">
    <source>
        <dbReference type="ARBA" id="ARBA00025737"/>
    </source>
</evidence>
<evidence type="ECO:0000256" key="3">
    <source>
        <dbReference type="ARBA" id="ARBA00022617"/>
    </source>
</evidence>
<accession>A0A180G8U8</accession>
<evidence type="ECO:0008006" key="15">
    <source>
        <dbReference type="Google" id="ProtNLM"/>
    </source>
</evidence>
<dbReference type="PANTHER" id="PTHR30521">
    <property type="entry name" value="DEFERROCHELATASE/PEROXIDASE"/>
    <property type="match status" value="1"/>
</dbReference>
<comment type="similarity">
    <text evidence="8">Belongs to the DyP-type peroxidase family.</text>
</comment>
<dbReference type="GO" id="GO:0046872">
    <property type="term" value="F:metal ion binding"/>
    <property type="evidence" value="ECO:0007669"/>
    <property type="project" value="UniProtKB-KW"/>
</dbReference>
<evidence type="ECO:0000313" key="13">
    <source>
        <dbReference type="EnsemblFungi" id="PTTG_07846-t43_1-p1"/>
    </source>
</evidence>
<reference evidence="13" key="4">
    <citation type="submission" date="2025-05" db="UniProtKB">
        <authorList>
            <consortium name="EnsemblFungi"/>
        </authorList>
    </citation>
    <scope>IDENTIFICATION</scope>
    <source>
        <strain evidence="13">isolate 1-1 / race 1 (BBBD)</strain>
    </source>
</reference>
<name>A0A180G8U8_PUCT1</name>
<protein>
    <recommendedName>
        <fullName evidence="15">Dyp-type peroxidase</fullName>
    </recommendedName>
</protein>
<keyword evidence="6" id="KW-0560">Oxidoreductase</keyword>
<evidence type="ECO:0000256" key="1">
    <source>
        <dbReference type="ARBA" id="ARBA00001970"/>
    </source>
</evidence>
<dbReference type="Proteomes" id="UP000005240">
    <property type="component" value="Unassembled WGS sequence"/>
</dbReference>
<dbReference type="InterPro" id="IPR006314">
    <property type="entry name" value="Dyp_peroxidase"/>
</dbReference>
<evidence type="ECO:0000256" key="6">
    <source>
        <dbReference type="ARBA" id="ARBA00023002"/>
    </source>
</evidence>
<feature type="domain" description="DyP dimeric alpha+beta barrel" evidence="11">
    <location>
        <begin position="38"/>
        <end position="220"/>
    </location>
</feature>
<dbReference type="PROSITE" id="PS51404">
    <property type="entry name" value="DYP_PEROXIDASE"/>
    <property type="match status" value="1"/>
</dbReference>
<dbReference type="GO" id="GO:0020037">
    <property type="term" value="F:heme binding"/>
    <property type="evidence" value="ECO:0007669"/>
    <property type="project" value="InterPro"/>
</dbReference>
<dbReference type="GO" id="GO:0004601">
    <property type="term" value="F:peroxidase activity"/>
    <property type="evidence" value="ECO:0007669"/>
    <property type="project" value="UniProtKB-KW"/>
</dbReference>
<evidence type="ECO:0000259" key="11">
    <source>
        <dbReference type="Pfam" id="PF21105"/>
    </source>
</evidence>
<feature type="domain" description="Dyp-type peroxidase C-terminal" evidence="10">
    <location>
        <begin position="324"/>
        <end position="439"/>
    </location>
</feature>
<evidence type="ECO:0000256" key="2">
    <source>
        <dbReference type="ARBA" id="ARBA00022559"/>
    </source>
</evidence>
<gene>
    <name evidence="12" type="ORF">PTTG_07846</name>
</gene>